<dbReference type="SUPFAM" id="SSF52980">
    <property type="entry name" value="Restriction endonuclease-like"/>
    <property type="match status" value="1"/>
</dbReference>
<dbReference type="PANTHER" id="PTHR35400:SF3">
    <property type="entry name" value="SLL1072 PROTEIN"/>
    <property type="match status" value="1"/>
</dbReference>
<dbReference type="PANTHER" id="PTHR35400">
    <property type="entry name" value="SLR1083 PROTEIN"/>
    <property type="match status" value="1"/>
</dbReference>
<evidence type="ECO:0000313" key="2">
    <source>
        <dbReference type="EMBL" id="RJO75017.1"/>
    </source>
</evidence>
<evidence type="ECO:0000259" key="1">
    <source>
        <dbReference type="Pfam" id="PF05685"/>
    </source>
</evidence>
<dbReference type="InterPro" id="IPR008538">
    <property type="entry name" value="Uma2"/>
</dbReference>
<dbReference type="Pfam" id="PF05685">
    <property type="entry name" value="Uma2"/>
    <property type="match status" value="1"/>
</dbReference>
<proteinExistence type="predicted"/>
<comment type="caution">
    <text evidence="2">The sequence shown here is derived from an EMBL/GenBank/DDBJ whole genome shotgun (WGS) entry which is preliminary data.</text>
</comment>
<sequence length="182" mass="20206">MTEVPTTYHWTPDGFVRAWAAGAFNGRVELIEGEVWTVVIGGWHGFAVLRVAECLPRKGFRKSNGTLPTAGSLPDPDCWIVRANAEPIGKIGARIDVWDSKDVPLVIEISDETVVADLNVKSKLYARGGYAVYWVITKDAVYEHTEPRVSGYAVVRKFLPGERIPVRYADTDIAVDDLLFDE</sequence>
<protein>
    <recommendedName>
        <fullName evidence="1">Putative restriction endonuclease domain-containing protein</fullName>
    </recommendedName>
</protein>
<dbReference type="RefSeq" id="WP_120041890.1">
    <property type="nucleotide sequence ID" value="NZ_QZFU01000019.1"/>
</dbReference>
<dbReference type="OrthoDB" id="5524117at2"/>
<name>A0A3A4KZS0_9NOCA</name>
<gene>
    <name evidence="2" type="ORF">D5S18_16620</name>
</gene>
<keyword evidence="3" id="KW-1185">Reference proteome</keyword>
<evidence type="ECO:0000313" key="3">
    <source>
        <dbReference type="Proteomes" id="UP000266677"/>
    </source>
</evidence>
<dbReference type="EMBL" id="QZFU01000019">
    <property type="protein sequence ID" value="RJO75017.1"/>
    <property type="molecule type" value="Genomic_DNA"/>
</dbReference>
<feature type="domain" description="Putative restriction endonuclease" evidence="1">
    <location>
        <begin position="26"/>
        <end position="161"/>
    </location>
</feature>
<dbReference type="AlphaFoldDB" id="A0A3A4KZS0"/>
<reference evidence="2 3" key="1">
    <citation type="submission" date="2018-09" db="EMBL/GenBank/DDBJ databases">
        <title>YIM PH21274 draft genome.</title>
        <authorList>
            <person name="Miao C."/>
        </authorList>
    </citation>
    <scope>NUCLEOTIDE SEQUENCE [LARGE SCALE GENOMIC DNA]</scope>
    <source>
        <strain evidence="2 3">YIM PH 21724</strain>
    </source>
</reference>
<organism evidence="2 3">
    <name type="scientific">Nocardia panacis</name>
    <dbReference type="NCBI Taxonomy" id="2340916"/>
    <lineage>
        <taxon>Bacteria</taxon>
        <taxon>Bacillati</taxon>
        <taxon>Actinomycetota</taxon>
        <taxon>Actinomycetes</taxon>
        <taxon>Mycobacteriales</taxon>
        <taxon>Nocardiaceae</taxon>
        <taxon>Nocardia</taxon>
    </lineage>
</organism>
<dbReference type="CDD" id="cd06260">
    <property type="entry name" value="DUF820-like"/>
    <property type="match status" value="1"/>
</dbReference>
<dbReference type="InterPro" id="IPR011335">
    <property type="entry name" value="Restrct_endonuc-II-like"/>
</dbReference>
<dbReference type="Gene3D" id="3.90.1570.10">
    <property type="entry name" value="tt1808, chain A"/>
    <property type="match status" value="1"/>
</dbReference>
<accession>A0A3A4KZS0</accession>
<dbReference type="Proteomes" id="UP000266677">
    <property type="component" value="Unassembled WGS sequence"/>
</dbReference>
<dbReference type="InterPro" id="IPR012296">
    <property type="entry name" value="Nuclease_put_TT1808"/>
</dbReference>